<dbReference type="EMBL" id="CP095474">
    <property type="protein sequence ID" value="URN14681.1"/>
    <property type="molecule type" value="Genomic_DNA"/>
</dbReference>
<evidence type="ECO:0000256" key="2">
    <source>
        <dbReference type="SAM" id="Phobius"/>
    </source>
</evidence>
<evidence type="ECO:0000313" key="4">
    <source>
        <dbReference type="Proteomes" id="UP001056383"/>
    </source>
</evidence>
<feature type="transmembrane region" description="Helical" evidence="2">
    <location>
        <begin position="257"/>
        <end position="279"/>
    </location>
</feature>
<protein>
    <submittedName>
        <fullName evidence="3">Uncharacterized protein</fullName>
    </submittedName>
</protein>
<dbReference type="RefSeq" id="WP_106428007.1">
    <property type="nucleotide sequence ID" value="NZ_CP095474.1"/>
</dbReference>
<feature type="region of interest" description="Disordered" evidence="1">
    <location>
        <begin position="1"/>
        <end position="21"/>
    </location>
</feature>
<feature type="transmembrane region" description="Helical" evidence="2">
    <location>
        <begin position="131"/>
        <end position="155"/>
    </location>
</feature>
<sequence length="293" mass="29881">MTTTSRPAGTRGRSRSARAGGRASTVPAALAAVLVPAFVLVPGPLAASTSGSGFDDRRHLVDSLSAAFVEHWGSGARTLSPDLARVVDYWVHYHVVKAVIAAALLAVLAVLGVLLWRTFLRAGGLGAGRGAALAAAGVVVTALGLVSSAVVVANVQGAVAPLSSLLPLLPAHPPRGELADTLDQVRQHLAGRPGAGGRTPPAVETMVGDFSRYHLVTAVAAPVVAAVLVGLSAVSWRRFARTEGSDRRTRRVFGSFGVLWALSSAAFAIVAVANASVAADPAPALLAFFEGGW</sequence>
<gene>
    <name evidence="3" type="ORF">MW084_00695</name>
</gene>
<proteinExistence type="predicted"/>
<keyword evidence="2" id="KW-0812">Transmembrane</keyword>
<dbReference type="Proteomes" id="UP001056383">
    <property type="component" value="Chromosome"/>
</dbReference>
<name>A0ABY4T8G8_9ACTN</name>
<organism evidence="3 4">
    <name type="scientific">Streptomyces sudanensis</name>
    <dbReference type="NCBI Taxonomy" id="436397"/>
    <lineage>
        <taxon>Bacteria</taxon>
        <taxon>Bacillati</taxon>
        <taxon>Actinomycetota</taxon>
        <taxon>Actinomycetes</taxon>
        <taxon>Kitasatosporales</taxon>
        <taxon>Streptomycetaceae</taxon>
        <taxon>Streptomyces</taxon>
    </lineage>
</organism>
<keyword evidence="2" id="KW-1133">Transmembrane helix</keyword>
<keyword evidence="4" id="KW-1185">Reference proteome</keyword>
<feature type="transmembrane region" description="Helical" evidence="2">
    <location>
        <begin position="213"/>
        <end position="236"/>
    </location>
</feature>
<evidence type="ECO:0000313" key="3">
    <source>
        <dbReference type="EMBL" id="URN14681.1"/>
    </source>
</evidence>
<keyword evidence="2" id="KW-0472">Membrane</keyword>
<reference evidence="3" key="1">
    <citation type="submission" date="2022-04" db="EMBL/GenBank/DDBJ databases">
        <title>Systematic whole-genome sequencing reveals an unexpected diversity among actinomycetoma pathogens and provides insights into their antibacterial susceptibilities.</title>
        <authorList>
            <person name="Watson A.K."/>
            <person name="Kepplinger B."/>
            <person name="Bakhiet S.M."/>
            <person name="Mhmoud N.A."/>
            <person name="Chapman J."/>
            <person name="Allenby N."/>
            <person name="Mickiewicz K."/>
            <person name="Goodfellow M."/>
            <person name="Fahal A.H."/>
            <person name="Errington J."/>
        </authorList>
    </citation>
    <scope>NUCLEOTIDE SEQUENCE</scope>
    <source>
        <strain evidence="3">SD 504</strain>
    </source>
</reference>
<accession>A0ABY4T8G8</accession>
<evidence type="ECO:0000256" key="1">
    <source>
        <dbReference type="SAM" id="MobiDB-lite"/>
    </source>
</evidence>
<feature type="transmembrane region" description="Helical" evidence="2">
    <location>
        <begin position="98"/>
        <end position="119"/>
    </location>
</feature>
<feature type="transmembrane region" description="Helical" evidence="2">
    <location>
        <begin position="21"/>
        <end position="41"/>
    </location>
</feature>